<dbReference type="InterPro" id="IPR016156">
    <property type="entry name" value="FAD/NAD-linked_Rdtase_dimer_sf"/>
</dbReference>
<dbReference type="InterPro" id="IPR007234">
    <property type="entry name" value="Vps53_N"/>
</dbReference>
<evidence type="ECO:0000256" key="10">
    <source>
        <dbReference type="ARBA" id="ARBA00023004"/>
    </source>
</evidence>
<gene>
    <name evidence="17" type="primary">Vps53</name>
    <name evidence="17" type="ORF">GTO92_0012343</name>
</gene>
<dbReference type="InterPro" id="IPR039766">
    <property type="entry name" value="Vps53"/>
</dbReference>
<dbReference type="Pfam" id="PF16854">
    <property type="entry name" value="VPS53_C"/>
    <property type="match status" value="1"/>
</dbReference>
<comment type="caution">
    <text evidence="17">The sequence shown here is derived from an EMBL/GenBank/DDBJ whole genome shotgun (WGS) entry which is preliminary data.</text>
</comment>
<evidence type="ECO:0000256" key="5">
    <source>
        <dbReference type="ARBA" id="ARBA00022630"/>
    </source>
</evidence>
<feature type="non-terminal residue" evidence="17">
    <location>
        <position position="1301"/>
    </location>
</feature>
<dbReference type="PANTHER" id="PTHR12820:SF0">
    <property type="entry name" value="VACUOLAR PROTEIN SORTING-ASSOCIATED PROTEIN 53 HOMOLOG"/>
    <property type="match status" value="1"/>
</dbReference>
<keyword evidence="14" id="KW-0175">Coiled coil</keyword>
<accession>A0ABS2Z1A5</accession>
<proteinExistence type="inferred from homology"/>
<evidence type="ECO:0000313" key="17">
    <source>
        <dbReference type="EMBL" id="MBN3292824.1"/>
    </source>
</evidence>
<dbReference type="Gene3D" id="2.102.10.10">
    <property type="entry name" value="Rieske [2Fe-2S] iron-sulphur domain"/>
    <property type="match status" value="1"/>
</dbReference>
<keyword evidence="11" id="KW-0411">Iron-sulfur</keyword>
<evidence type="ECO:0000256" key="4">
    <source>
        <dbReference type="ARBA" id="ARBA00014103"/>
    </source>
</evidence>
<dbReference type="InterPro" id="IPR028202">
    <property type="entry name" value="Reductase_C"/>
</dbReference>
<feature type="domain" description="Rieske" evidence="16">
    <location>
        <begin position="9"/>
        <end position="104"/>
    </location>
</feature>
<dbReference type="PANTHER" id="PTHR12820">
    <property type="entry name" value="VACUOLAR SORTING PROTEIN 53"/>
    <property type="match status" value="1"/>
</dbReference>
<dbReference type="InterPro" id="IPR031745">
    <property type="entry name" value="Vps53_C"/>
</dbReference>
<dbReference type="PRINTS" id="PR00368">
    <property type="entry name" value="FADPNR"/>
</dbReference>
<keyword evidence="6" id="KW-0001">2Fe-2S</keyword>
<dbReference type="InterPro" id="IPR017941">
    <property type="entry name" value="Rieske_2Fe-2S"/>
</dbReference>
<keyword evidence="9" id="KW-0274">FAD</keyword>
<evidence type="ECO:0000256" key="2">
    <source>
        <dbReference type="ARBA" id="ARBA00004481"/>
    </source>
</evidence>
<evidence type="ECO:0000256" key="11">
    <source>
        <dbReference type="ARBA" id="ARBA00023014"/>
    </source>
</evidence>
<feature type="region of interest" description="Disordered" evidence="15">
    <location>
        <begin position="854"/>
        <end position="900"/>
    </location>
</feature>
<dbReference type="SUPFAM" id="SSF51905">
    <property type="entry name" value="FAD/NAD(P)-binding domain"/>
    <property type="match status" value="1"/>
</dbReference>
<dbReference type="InterPro" id="IPR036922">
    <property type="entry name" value="Rieske_2Fe-2S_sf"/>
</dbReference>
<dbReference type="InterPro" id="IPR023753">
    <property type="entry name" value="FAD/NAD-binding_dom"/>
</dbReference>
<evidence type="ECO:0000256" key="9">
    <source>
        <dbReference type="ARBA" id="ARBA00022827"/>
    </source>
</evidence>
<dbReference type="Pfam" id="PF00355">
    <property type="entry name" value="Rieske"/>
    <property type="match status" value="1"/>
</dbReference>
<dbReference type="SUPFAM" id="SSF50022">
    <property type="entry name" value="ISP domain"/>
    <property type="match status" value="1"/>
</dbReference>
<dbReference type="Proteomes" id="UP001166052">
    <property type="component" value="Unassembled WGS sequence"/>
</dbReference>
<dbReference type="Pfam" id="PF07992">
    <property type="entry name" value="Pyr_redox_2"/>
    <property type="match status" value="1"/>
</dbReference>
<dbReference type="SUPFAM" id="SSF55424">
    <property type="entry name" value="FAD/NAD-linked reductases, dimerisation (C-terminal) domain"/>
    <property type="match status" value="1"/>
</dbReference>
<evidence type="ECO:0000256" key="15">
    <source>
        <dbReference type="SAM" id="MobiDB-lite"/>
    </source>
</evidence>
<keyword evidence="12" id="KW-0333">Golgi apparatus</keyword>
<dbReference type="Gene3D" id="3.30.390.30">
    <property type="match status" value="1"/>
</dbReference>
<feature type="non-terminal residue" evidence="17">
    <location>
        <position position="1"/>
    </location>
</feature>
<evidence type="ECO:0000256" key="8">
    <source>
        <dbReference type="ARBA" id="ARBA00022753"/>
    </source>
</evidence>
<protein>
    <recommendedName>
        <fullName evidence="4">Vacuolar protein sorting-associated protein 53 homolog</fullName>
    </recommendedName>
</protein>
<dbReference type="PRINTS" id="PR00411">
    <property type="entry name" value="PNDRDTASEI"/>
</dbReference>
<dbReference type="Gene3D" id="1.10.357.110">
    <property type="entry name" value="Vacuolar protein sorting-associated protein 53, C-terminus"/>
    <property type="match status" value="1"/>
</dbReference>
<dbReference type="Pfam" id="PF04100">
    <property type="entry name" value="Vps53_N"/>
    <property type="match status" value="1"/>
</dbReference>
<dbReference type="Gene3D" id="3.50.50.60">
    <property type="entry name" value="FAD/NAD(P)-binding domain"/>
    <property type="match status" value="2"/>
</dbReference>
<name>A0ABS2Z1A5_POLSE</name>
<dbReference type="InterPro" id="IPR036188">
    <property type="entry name" value="FAD/NAD-bd_sf"/>
</dbReference>
<feature type="region of interest" description="Disordered" evidence="15">
    <location>
        <begin position="1261"/>
        <end position="1289"/>
    </location>
</feature>
<reference evidence="17" key="1">
    <citation type="journal article" date="2021" name="Cell">
        <title>Tracing the genetic footprints of vertebrate landing in non-teleost ray-finned fishes.</title>
        <authorList>
            <person name="Bi X."/>
            <person name="Wang K."/>
            <person name="Yang L."/>
            <person name="Pan H."/>
            <person name="Jiang H."/>
            <person name="Wei Q."/>
            <person name="Fang M."/>
            <person name="Yu H."/>
            <person name="Zhu C."/>
            <person name="Cai Y."/>
            <person name="He Y."/>
            <person name="Gan X."/>
            <person name="Zeng H."/>
            <person name="Yu D."/>
            <person name="Zhu Y."/>
            <person name="Jiang H."/>
            <person name="Qiu Q."/>
            <person name="Yang H."/>
            <person name="Zhang Y.E."/>
            <person name="Wang W."/>
            <person name="Zhu M."/>
            <person name="He S."/>
            <person name="Zhang G."/>
        </authorList>
    </citation>
    <scope>NUCLEOTIDE SEQUENCE</scope>
    <source>
        <strain evidence="17">Bchr_001</strain>
    </source>
</reference>
<keyword evidence="10" id="KW-0408">Iron</keyword>
<evidence type="ECO:0000256" key="13">
    <source>
        <dbReference type="ARBA" id="ARBA00023136"/>
    </source>
</evidence>
<evidence type="ECO:0000256" key="7">
    <source>
        <dbReference type="ARBA" id="ARBA00022723"/>
    </source>
</evidence>
<evidence type="ECO:0000259" key="16">
    <source>
        <dbReference type="PROSITE" id="PS51296"/>
    </source>
</evidence>
<evidence type="ECO:0000256" key="12">
    <source>
        <dbReference type="ARBA" id="ARBA00023034"/>
    </source>
</evidence>
<evidence type="ECO:0000313" key="18">
    <source>
        <dbReference type="Proteomes" id="UP001166052"/>
    </source>
</evidence>
<comment type="subcellular location">
    <subcellularLocation>
        <location evidence="2">Endosome membrane</location>
        <topology evidence="2">Peripheral membrane protein</topology>
    </subcellularLocation>
    <subcellularLocation>
        <location evidence="1">Golgi apparatus</location>
        <location evidence="1">trans-Golgi network membrane</location>
        <topology evidence="1">Peripheral membrane protein</topology>
    </subcellularLocation>
</comment>
<sequence length="1301" mass="145424">MENQGVVKQEVCLESDIKDGEMREVEVGGQKVLLLKSEGEYSAIGHLCTHYGAPLIKGTLSGSRVRCPWHGACFNIKTGDIEEYPGLDSLPCFKVTVENSKIYITADRKAMDANAESLLLRQMDFYLQYDIEVWTNKKAVSVNMDAKEVTFQDGTVQHYDQLLIATGCRPRELKCPGSDLGNVRLLRTPSDASAIFQAAVGKNVVVLGTSFIGMEMASYLSEKASSVSVVGSSRAPFLNTFGEEIGQLARKMLESKGVKFCLQDGVKELKGDNGQVTHVVLKSGTVLPADVFVAGIGVLPNSGFLESSSIALDSNKFVIVDKFMQTNIPDVFAAGDITSFPLFLARNKRVSIGHWQIAQAQGRIAALNMLKKAVQINSVPFFWSALAGKSFRYTGYGEGYTEVVFKGNIEEMKFLAFYIKEDAVVAVASLNFDPAVSRVAEILSSGETISKAKALMVKWWNSPKMFLKMPLRVCGSVAPASFGARKGAYRMEEEELEFVDELEAVLHLSPEVQQAIEQVFPSQDPLDRADFNAVEYINSLFPTEQSLANIDDVVNKIRLKIRRLDDNIRTVVRGQTNVGQDGRQALEEAQKAIRQLFGKIKDIKDKAEKSEQMVKEITRDIKQLDHAKRHLTTSITSLNHLHMLVGGVDSLEAMTRRRQYGEVANLLQGVVNVLEHFQKYMGIPQIRQLSERVKAAQTELGQQILADFEEAFPSQGSKRPGGPSNVLRDACLVANVLDPRIKQEIIKKFIKQHLSEYLVLFQENQDVAWLDKIDRRYAWIKRQLVDYEEKYGHMFPSEWFMTERIAVEFCHITRTELAKIMRTRAKEIEVKLLLFAIQRTTNFEGLLAKRFSGSTLGDSPGKKPELPPASTNPFLDDENGNEEPAEKEEDIPRKPKAQDNPFHGIISKCFEPHLYVYIESQDKNLGELIDRFVADFKAQGPPKSNTEDGGAVLPSCADLFVYYKKCMVQCSQLSTGEPMIALSTIFQKYLREYAWKILSGNLPKTTSNSGGLTISSLLKEKEGSEVAKFTHDELCLICSILSTAEYCLATTQQLEEKLKEKVDKVVISNSIQLLVQDLDAACDPALTAMSKMPWQSVEHVGDQSPYVTSIIMHIKQNVPIIRDNLASTRKYFTQFCIKFANSFIPKFINHLFRCKPISMVGAEQLLLDTHSLKTVLLDLPSIGSQVVRKAPASYTKIVVKGMTRAEMILKVVMAPHEPPVIFVDNYIKLLADGNPETFQKILDMKGLKRSEQSSMLDLFRQRLPTPPSGGDGMPSLSFSTPTPEQESSRIRKLEKLIKKRL</sequence>
<dbReference type="PROSITE" id="PS51296">
    <property type="entry name" value="RIESKE"/>
    <property type="match status" value="1"/>
</dbReference>
<feature type="coiled-coil region" evidence="14">
    <location>
        <begin position="586"/>
        <end position="627"/>
    </location>
</feature>
<feature type="compositionally biased region" description="Polar residues" evidence="15">
    <location>
        <begin position="1276"/>
        <end position="1285"/>
    </location>
</feature>
<evidence type="ECO:0000256" key="3">
    <source>
        <dbReference type="ARBA" id="ARBA00008628"/>
    </source>
</evidence>
<dbReference type="InterPro" id="IPR038260">
    <property type="entry name" value="Vps53_C_sf"/>
</dbReference>
<evidence type="ECO:0000256" key="6">
    <source>
        <dbReference type="ARBA" id="ARBA00022714"/>
    </source>
</evidence>
<comment type="similarity">
    <text evidence="3">Belongs to the VPS53 family.</text>
</comment>
<evidence type="ECO:0000256" key="1">
    <source>
        <dbReference type="ARBA" id="ARBA00004150"/>
    </source>
</evidence>
<keyword evidence="5" id="KW-0285">Flavoprotein</keyword>
<dbReference type="Pfam" id="PF14759">
    <property type="entry name" value="Reductase_C"/>
    <property type="match status" value="1"/>
</dbReference>
<keyword evidence="18" id="KW-1185">Reference proteome</keyword>
<evidence type="ECO:0000256" key="14">
    <source>
        <dbReference type="SAM" id="Coils"/>
    </source>
</evidence>
<feature type="compositionally biased region" description="Acidic residues" evidence="15">
    <location>
        <begin position="875"/>
        <end position="889"/>
    </location>
</feature>
<keyword evidence="13" id="KW-0472">Membrane</keyword>
<dbReference type="CDD" id="cd03478">
    <property type="entry name" value="Rieske_AIFL_N"/>
    <property type="match status" value="1"/>
</dbReference>
<dbReference type="EMBL" id="JAAWVN010018360">
    <property type="protein sequence ID" value="MBN3292824.1"/>
    <property type="molecule type" value="Genomic_DNA"/>
</dbReference>
<organism evidence="17 18">
    <name type="scientific">Polypterus senegalus</name>
    <name type="common">Senegal bichir</name>
    <dbReference type="NCBI Taxonomy" id="55291"/>
    <lineage>
        <taxon>Eukaryota</taxon>
        <taxon>Metazoa</taxon>
        <taxon>Chordata</taxon>
        <taxon>Craniata</taxon>
        <taxon>Vertebrata</taxon>
        <taxon>Euteleostomi</taxon>
        <taxon>Actinopterygii</taxon>
        <taxon>Polypteriformes</taxon>
        <taxon>Polypteridae</taxon>
        <taxon>Polypterus</taxon>
    </lineage>
</organism>
<keyword evidence="7" id="KW-0479">Metal-binding</keyword>
<keyword evidence="8" id="KW-0967">Endosome</keyword>